<evidence type="ECO:0000313" key="2">
    <source>
        <dbReference type="Proteomes" id="UP001215598"/>
    </source>
</evidence>
<evidence type="ECO:0000313" key="1">
    <source>
        <dbReference type="EMBL" id="KAJ7725192.1"/>
    </source>
</evidence>
<sequence>MSDPAARKSGPQITSFQLPPDGLVATALLWSVIPYGAFVSPTAAAGAGSPLLSATQFLHSYVSIKSFKWAFAILVGLHSLESLYTLSLCIKYKASLKTTLAYIVTTFFVGFPTWRDLRKRALAQSVTKNN</sequence>
<comment type="caution">
    <text evidence="1">The sequence shown here is derived from an EMBL/GenBank/DDBJ whole genome shotgun (WGS) entry which is preliminary data.</text>
</comment>
<keyword evidence="2" id="KW-1185">Reference proteome</keyword>
<dbReference type="Proteomes" id="UP001215598">
    <property type="component" value="Unassembled WGS sequence"/>
</dbReference>
<evidence type="ECO:0008006" key="3">
    <source>
        <dbReference type="Google" id="ProtNLM"/>
    </source>
</evidence>
<organism evidence="1 2">
    <name type="scientific">Mycena metata</name>
    <dbReference type="NCBI Taxonomy" id="1033252"/>
    <lineage>
        <taxon>Eukaryota</taxon>
        <taxon>Fungi</taxon>
        <taxon>Dikarya</taxon>
        <taxon>Basidiomycota</taxon>
        <taxon>Agaricomycotina</taxon>
        <taxon>Agaricomycetes</taxon>
        <taxon>Agaricomycetidae</taxon>
        <taxon>Agaricales</taxon>
        <taxon>Marasmiineae</taxon>
        <taxon>Mycenaceae</taxon>
        <taxon>Mycena</taxon>
    </lineage>
</organism>
<reference evidence="1" key="1">
    <citation type="submission" date="2023-03" db="EMBL/GenBank/DDBJ databases">
        <title>Massive genome expansion in bonnet fungi (Mycena s.s.) driven by repeated elements and novel gene families across ecological guilds.</title>
        <authorList>
            <consortium name="Lawrence Berkeley National Laboratory"/>
            <person name="Harder C.B."/>
            <person name="Miyauchi S."/>
            <person name="Viragh M."/>
            <person name="Kuo A."/>
            <person name="Thoen E."/>
            <person name="Andreopoulos B."/>
            <person name="Lu D."/>
            <person name="Skrede I."/>
            <person name="Drula E."/>
            <person name="Henrissat B."/>
            <person name="Morin E."/>
            <person name="Kohler A."/>
            <person name="Barry K."/>
            <person name="LaButti K."/>
            <person name="Morin E."/>
            <person name="Salamov A."/>
            <person name="Lipzen A."/>
            <person name="Mereny Z."/>
            <person name="Hegedus B."/>
            <person name="Baldrian P."/>
            <person name="Stursova M."/>
            <person name="Weitz H."/>
            <person name="Taylor A."/>
            <person name="Grigoriev I.V."/>
            <person name="Nagy L.G."/>
            <person name="Martin F."/>
            <person name="Kauserud H."/>
        </authorList>
    </citation>
    <scope>NUCLEOTIDE SEQUENCE</scope>
    <source>
        <strain evidence="1">CBHHK182m</strain>
    </source>
</reference>
<name>A0AAD7HP72_9AGAR</name>
<dbReference type="EMBL" id="JARKIB010000196">
    <property type="protein sequence ID" value="KAJ7725192.1"/>
    <property type="molecule type" value="Genomic_DNA"/>
</dbReference>
<protein>
    <recommendedName>
        <fullName evidence="3">DUF2470 domain-containing protein</fullName>
    </recommendedName>
</protein>
<accession>A0AAD7HP72</accession>
<proteinExistence type="predicted"/>
<dbReference type="InterPro" id="IPR028110">
    <property type="entry name" value="TMEM254"/>
</dbReference>
<dbReference type="AlphaFoldDB" id="A0AAD7HP72"/>
<gene>
    <name evidence="1" type="ORF">B0H16DRAFT_1698410</name>
</gene>
<dbReference type="Pfam" id="PF14934">
    <property type="entry name" value="TMEM254"/>
    <property type="match status" value="1"/>
</dbReference>